<evidence type="ECO:0000313" key="1">
    <source>
        <dbReference type="EMBL" id="OPA81860.1"/>
    </source>
</evidence>
<comment type="caution">
    <text evidence="1">The sequence shown here is derived from an EMBL/GenBank/DDBJ whole genome shotgun (WGS) entry which is preliminary data.</text>
</comment>
<organism evidence="1 2">
    <name type="scientific">Campylobacter pinnipediorum subsp. pinnipediorum</name>
    <dbReference type="NCBI Taxonomy" id="1660067"/>
    <lineage>
        <taxon>Bacteria</taxon>
        <taxon>Pseudomonadati</taxon>
        <taxon>Campylobacterota</taxon>
        <taxon>Epsilonproteobacteria</taxon>
        <taxon>Campylobacterales</taxon>
        <taxon>Campylobacteraceae</taxon>
        <taxon>Campylobacter</taxon>
    </lineage>
</organism>
<protein>
    <submittedName>
        <fullName evidence="1">TIGR02757 family protein</fullName>
    </submittedName>
</protein>
<dbReference type="EMBL" id="MCRK01000012">
    <property type="protein sequence ID" value="OPA81860.1"/>
    <property type="molecule type" value="Genomic_DNA"/>
</dbReference>
<reference evidence="1 2" key="1">
    <citation type="submission" date="2016-08" db="EMBL/GenBank/DDBJ databases">
        <title>Campylobacter species from sea mammals.</title>
        <authorList>
            <person name="Gilbert M.J."/>
            <person name="Byrne B.A."/>
            <person name="Zomer A.L."/>
            <person name="Wagenaar J.A."/>
        </authorList>
    </citation>
    <scope>NUCLEOTIDE SEQUENCE [LARGE SCALE GENOMIC DNA]</scope>
    <source>
        <strain evidence="1 2">1105248</strain>
    </source>
</reference>
<accession>A0AAX0LC31</accession>
<dbReference type="SUPFAM" id="SSF48150">
    <property type="entry name" value="DNA-glycosylase"/>
    <property type="match status" value="1"/>
</dbReference>
<name>A0AAX0LC31_9BACT</name>
<dbReference type="InterPro" id="IPR011257">
    <property type="entry name" value="DNA_glycosylase"/>
</dbReference>
<dbReference type="InterPro" id="IPR014127">
    <property type="entry name" value="CHP02757"/>
</dbReference>
<dbReference type="RefSeq" id="WP_078415299.1">
    <property type="nucleotide sequence ID" value="NZ_MCRK01000012.1"/>
</dbReference>
<sequence>MIKNILDGYVFDKNRQNELFSYADPLQVATKLKEPVSCLVCALFAYGNAKLIVKFLNSLEFSLLDETEKEITKSITTHKYRFQNTKDVQNIFITLSRLKKDLDIEHTLKKGFQKGGMCYAVNELIKEIYKLNPYKSDGYEFFFARPFDKEPSSPYKRYNMYLRWMVRDTDIDLGIFKSLDKSELLIPLDVHTHRVSLSLGLVKRKTYNFKAVLELTNKLRTFDKNDPIKYDFALYRIGQSGELENVISTLNKQNFIDDLDKVAVLN</sequence>
<dbReference type="AlphaFoldDB" id="A0AAX0LC31"/>
<proteinExistence type="predicted"/>
<dbReference type="GO" id="GO:0003824">
    <property type="term" value="F:catalytic activity"/>
    <property type="evidence" value="ECO:0007669"/>
    <property type="project" value="InterPro"/>
</dbReference>
<dbReference type="Proteomes" id="UP000189728">
    <property type="component" value="Unassembled WGS sequence"/>
</dbReference>
<gene>
    <name evidence="1" type="ORF">BFG04_01595</name>
</gene>
<dbReference type="Pfam" id="PF09674">
    <property type="entry name" value="DUF2400"/>
    <property type="match status" value="1"/>
</dbReference>
<evidence type="ECO:0000313" key="2">
    <source>
        <dbReference type="Proteomes" id="UP000189728"/>
    </source>
</evidence>
<dbReference type="GO" id="GO:0006281">
    <property type="term" value="P:DNA repair"/>
    <property type="evidence" value="ECO:0007669"/>
    <property type="project" value="InterPro"/>
</dbReference>
<dbReference type="NCBIfam" id="TIGR02757">
    <property type="entry name" value="TIGR02757 family protein"/>
    <property type="match status" value="1"/>
</dbReference>